<reference evidence="12" key="1">
    <citation type="submission" date="2018-04" db="EMBL/GenBank/DDBJ databases">
        <title>Transcriptome of Schizaphis graminum biotype I.</title>
        <authorList>
            <person name="Scully E.D."/>
            <person name="Geib S.M."/>
            <person name="Palmer N.A."/>
            <person name="Koch K."/>
            <person name="Bradshaw J."/>
            <person name="Heng-Moss T."/>
            <person name="Sarath G."/>
        </authorList>
    </citation>
    <scope>NUCLEOTIDE SEQUENCE</scope>
</reference>
<dbReference type="GO" id="GO:0004519">
    <property type="term" value="F:endonuclease activity"/>
    <property type="evidence" value="ECO:0007669"/>
    <property type="project" value="UniProtKB-KW"/>
</dbReference>
<dbReference type="CDD" id="cd09274">
    <property type="entry name" value="RNase_HI_RT_Ty3"/>
    <property type="match status" value="1"/>
</dbReference>
<dbReference type="EC" id="2.7.7.49" evidence="1"/>
<evidence type="ECO:0000256" key="1">
    <source>
        <dbReference type="ARBA" id="ARBA00012493"/>
    </source>
</evidence>
<dbReference type="InterPro" id="IPR001584">
    <property type="entry name" value="Integrase_cat-core"/>
</dbReference>
<evidence type="ECO:0000256" key="9">
    <source>
        <dbReference type="ARBA" id="ARBA00023268"/>
    </source>
</evidence>
<keyword evidence="7" id="KW-0378">Hydrolase</keyword>
<dbReference type="SUPFAM" id="SSF53098">
    <property type="entry name" value="Ribonuclease H-like"/>
    <property type="match status" value="1"/>
</dbReference>
<dbReference type="FunFam" id="3.30.70.270:FF:000020">
    <property type="entry name" value="Transposon Tf2-6 polyprotein-like Protein"/>
    <property type="match status" value="1"/>
</dbReference>
<sequence length="937" mass="105734">MADVSRSIIGADFLKYYGLLLDVRNRRLVDQGTSTAIKTDVTNVQRSDICSIVHPRCWIDIIAEFPSITRESPVPSKFTHTTVHTLDTTGPPLFARPRRLPPHQYNIAKREFEYMCQKGICRPSDSPWASPLLLVAKKDGTFRPCGDYRRVNAVTRPDRYPLPHIHDFAANLAGRTIFSKLDLVRAYHQIPIAKDDIPKTAVTTPFGLYEFPVMCFGLKNAAQTFQRFINNVIQGLDFVFAYVDDVLIASANADEHVANVRETLKRLQHAGVAINPGKCVFGVSELTFLGHLVNQHGCRPLPERVSDIHKWPLPSTKKGLQRLLGSVNFYHRFIPHAAQLQSPLYALTSTVQKKDGPLVWNQDAHEAFEKCKQALADTVTLVHPRHDTPLRLSTDASSTATGAVLEQCADGIWQPLGFFSRKLSPAQTRYSTYDRELLAAYQAVKHFLHTIEGRTTTLRTDHKPLVYMFTTTTGKHSDRQSRHISFLAQFIHAVEHIDGTRNVIPDALSRLEVACNNLTLPDLKQFAADQALDSELQKLLDGSIPSSCCLIPQQTEHGTVYVDTAHGMVRPYVPAIHRRNIVAALHGQAHPGINATVKLVTSRYCWPGMARQIRTWTKCCLSCQRSKVHRHTISPTAPFAPPDRRFGHIHIDLVGPLPPSRDYQYILTCVDRFTRWPEAWPIKNISAYAVAELLVTQWIARFGVPDLITTDQGRQFESDLFGQLMTSFGIQRLRSSPYHAQANGLVERFHRPLKAALTAHDSPQWTLRLPIILLAFRNLVKPELGCSPAELVYGTTLRLPGEFFHISTPSIKEPPELLRSLRSQMQSLQATPGSNHGRQTVFVPRQLSFSSHVFVRVDAKRPPLQPRYDGPYAVLERREKVFKIQTHSKQQWISVDRLKPAFILNDNPPADHTYAASEVTQPPPSRKKRVRFLIRGE</sequence>
<dbReference type="PROSITE" id="PS50994">
    <property type="entry name" value="INTEGRASE"/>
    <property type="match status" value="1"/>
</dbReference>
<dbReference type="Pfam" id="PF17919">
    <property type="entry name" value="RT_RNaseH_2"/>
    <property type="match status" value="1"/>
</dbReference>
<keyword evidence="2" id="KW-0645">Protease</keyword>
<organism evidence="12">
    <name type="scientific">Schizaphis graminum</name>
    <name type="common">Green bug aphid</name>
    <dbReference type="NCBI Taxonomy" id="13262"/>
    <lineage>
        <taxon>Eukaryota</taxon>
        <taxon>Metazoa</taxon>
        <taxon>Ecdysozoa</taxon>
        <taxon>Arthropoda</taxon>
        <taxon>Hexapoda</taxon>
        <taxon>Insecta</taxon>
        <taxon>Pterygota</taxon>
        <taxon>Neoptera</taxon>
        <taxon>Paraneoptera</taxon>
        <taxon>Hemiptera</taxon>
        <taxon>Sternorrhyncha</taxon>
        <taxon>Aphidomorpha</taxon>
        <taxon>Aphidoidea</taxon>
        <taxon>Aphididae</taxon>
        <taxon>Aphidini</taxon>
        <taxon>Schizaphis</taxon>
    </lineage>
</organism>
<dbReference type="FunFam" id="3.10.10.10:FF:000007">
    <property type="entry name" value="Retrovirus-related Pol polyprotein from transposon 17.6-like Protein"/>
    <property type="match status" value="1"/>
</dbReference>
<dbReference type="InterPro" id="IPR043128">
    <property type="entry name" value="Rev_trsase/Diguanyl_cyclase"/>
</dbReference>
<dbReference type="SUPFAM" id="SSF56672">
    <property type="entry name" value="DNA/RNA polymerases"/>
    <property type="match status" value="1"/>
</dbReference>
<name>A0A2S2NL30_SCHGA</name>
<dbReference type="EMBL" id="GGMR01005228">
    <property type="protein sequence ID" value="MBY17847.1"/>
    <property type="molecule type" value="Transcribed_RNA"/>
</dbReference>
<protein>
    <recommendedName>
        <fullName evidence="1">RNA-directed DNA polymerase</fullName>
        <ecNumber evidence="1">2.7.7.49</ecNumber>
    </recommendedName>
</protein>
<dbReference type="Gene3D" id="1.10.340.70">
    <property type="match status" value="1"/>
</dbReference>
<dbReference type="PROSITE" id="PS50878">
    <property type="entry name" value="RT_POL"/>
    <property type="match status" value="1"/>
</dbReference>
<dbReference type="Gene3D" id="3.10.10.10">
    <property type="entry name" value="HIV Type 1 Reverse Transcriptase, subunit A, domain 1"/>
    <property type="match status" value="1"/>
</dbReference>
<dbReference type="Gene3D" id="3.30.70.270">
    <property type="match status" value="2"/>
</dbReference>
<dbReference type="Pfam" id="PF00665">
    <property type="entry name" value="rve"/>
    <property type="match status" value="1"/>
</dbReference>
<evidence type="ECO:0000256" key="6">
    <source>
        <dbReference type="ARBA" id="ARBA00022759"/>
    </source>
</evidence>
<evidence type="ECO:0000256" key="4">
    <source>
        <dbReference type="ARBA" id="ARBA00022695"/>
    </source>
</evidence>
<feature type="domain" description="Reverse transcriptase" evidence="10">
    <location>
        <begin position="116"/>
        <end position="293"/>
    </location>
</feature>
<keyword evidence="4" id="KW-0548">Nucleotidyltransferase</keyword>
<dbReference type="GO" id="GO:0008233">
    <property type="term" value="F:peptidase activity"/>
    <property type="evidence" value="ECO:0007669"/>
    <property type="project" value="UniProtKB-KW"/>
</dbReference>
<dbReference type="InterPro" id="IPR043502">
    <property type="entry name" value="DNA/RNA_pol_sf"/>
</dbReference>
<keyword evidence="5" id="KW-0540">Nuclease</keyword>
<evidence type="ECO:0000259" key="10">
    <source>
        <dbReference type="PROSITE" id="PS50878"/>
    </source>
</evidence>
<evidence type="ECO:0000259" key="11">
    <source>
        <dbReference type="PROSITE" id="PS50994"/>
    </source>
</evidence>
<evidence type="ECO:0000256" key="5">
    <source>
        <dbReference type="ARBA" id="ARBA00022722"/>
    </source>
</evidence>
<keyword evidence="9" id="KW-0511">Multifunctional enzyme</keyword>
<dbReference type="InterPro" id="IPR012337">
    <property type="entry name" value="RNaseH-like_sf"/>
</dbReference>
<dbReference type="InterPro" id="IPR000477">
    <property type="entry name" value="RT_dom"/>
</dbReference>
<gene>
    <name evidence="12" type="primary">Tf2-1_24</name>
    <name evidence="12" type="ORF">g.153411</name>
</gene>
<dbReference type="InterPro" id="IPR050951">
    <property type="entry name" value="Retrovirus_Pol_polyprotein"/>
</dbReference>
<dbReference type="InterPro" id="IPR041588">
    <property type="entry name" value="Integrase_H2C2"/>
</dbReference>
<dbReference type="GO" id="GO:0006508">
    <property type="term" value="P:proteolysis"/>
    <property type="evidence" value="ECO:0007669"/>
    <property type="project" value="UniProtKB-KW"/>
</dbReference>
<dbReference type="FunFam" id="3.10.20.370:FF:000001">
    <property type="entry name" value="Retrovirus-related Pol polyprotein from transposon 17.6-like protein"/>
    <property type="match status" value="1"/>
</dbReference>
<dbReference type="CDD" id="cd01647">
    <property type="entry name" value="RT_LTR"/>
    <property type="match status" value="1"/>
</dbReference>
<accession>A0A2S2NL30</accession>
<keyword evidence="8" id="KW-0695">RNA-directed DNA polymerase</keyword>
<feature type="domain" description="Integrase catalytic" evidence="11">
    <location>
        <begin position="634"/>
        <end position="808"/>
    </location>
</feature>
<dbReference type="PANTHER" id="PTHR37984:SF5">
    <property type="entry name" value="PROTEIN NYNRIN-LIKE"/>
    <property type="match status" value="1"/>
</dbReference>
<evidence type="ECO:0000256" key="7">
    <source>
        <dbReference type="ARBA" id="ARBA00022801"/>
    </source>
</evidence>
<evidence type="ECO:0000256" key="2">
    <source>
        <dbReference type="ARBA" id="ARBA00022670"/>
    </source>
</evidence>
<keyword evidence="3" id="KW-0808">Transferase</keyword>
<proteinExistence type="predicted"/>
<dbReference type="AlphaFoldDB" id="A0A2S2NL30"/>
<evidence type="ECO:0000256" key="3">
    <source>
        <dbReference type="ARBA" id="ARBA00022679"/>
    </source>
</evidence>
<dbReference type="PANTHER" id="PTHR37984">
    <property type="entry name" value="PROTEIN CBG26694"/>
    <property type="match status" value="1"/>
</dbReference>
<evidence type="ECO:0000256" key="8">
    <source>
        <dbReference type="ARBA" id="ARBA00022918"/>
    </source>
</evidence>
<dbReference type="GO" id="GO:0015074">
    <property type="term" value="P:DNA integration"/>
    <property type="evidence" value="ECO:0007669"/>
    <property type="project" value="InterPro"/>
</dbReference>
<dbReference type="GO" id="GO:0042575">
    <property type="term" value="C:DNA polymerase complex"/>
    <property type="evidence" value="ECO:0007669"/>
    <property type="project" value="UniProtKB-ARBA"/>
</dbReference>
<keyword evidence="6" id="KW-0255">Endonuclease</keyword>
<dbReference type="FunFam" id="3.30.420.10:FF:000032">
    <property type="entry name" value="Retrovirus-related Pol polyprotein from transposon 297-like Protein"/>
    <property type="match status" value="1"/>
</dbReference>
<dbReference type="GO" id="GO:0003964">
    <property type="term" value="F:RNA-directed DNA polymerase activity"/>
    <property type="evidence" value="ECO:0007669"/>
    <property type="project" value="UniProtKB-KW"/>
</dbReference>
<dbReference type="Pfam" id="PF00078">
    <property type="entry name" value="RVT_1"/>
    <property type="match status" value="1"/>
</dbReference>
<dbReference type="Gene3D" id="3.30.420.10">
    <property type="entry name" value="Ribonuclease H-like superfamily/Ribonuclease H"/>
    <property type="match status" value="1"/>
</dbReference>
<dbReference type="InterPro" id="IPR036397">
    <property type="entry name" value="RNaseH_sf"/>
</dbReference>
<evidence type="ECO:0000313" key="12">
    <source>
        <dbReference type="EMBL" id="MBY17847.1"/>
    </source>
</evidence>
<dbReference type="GO" id="GO:0003676">
    <property type="term" value="F:nucleic acid binding"/>
    <property type="evidence" value="ECO:0007669"/>
    <property type="project" value="InterPro"/>
</dbReference>
<dbReference type="InterPro" id="IPR041577">
    <property type="entry name" value="RT_RNaseH_2"/>
</dbReference>
<dbReference type="Pfam" id="PF17921">
    <property type="entry name" value="Integrase_H2C2"/>
    <property type="match status" value="1"/>
</dbReference>